<dbReference type="PANTHER" id="PTHR23506:SF28">
    <property type="entry name" value="MFS-TYPE TRANSPORTER SLC18B1-LIKE PROTEIN"/>
    <property type="match status" value="1"/>
</dbReference>
<evidence type="ECO:0000256" key="3">
    <source>
        <dbReference type="ARBA" id="ARBA00022448"/>
    </source>
</evidence>
<dbReference type="GO" id="GO:0016020">
    <property type="term" value="C:membrane"/>
    <property type="evidence" value="ECO:0007669"/>
    <property type="project" value="UniProtKB-SubCell"/>
</dbReference>
<feature type="region of interest" description="Disordered" evidence="8">
    <location>
        <begin position="460"/>
        <end position="486"/>
    </location>
</feature>
<feature type="transmembrane region" description="Helical" evidence="9">
    <location>
        <begin position="264"/>
        <end position="281"/>
    </location>
</feature>
<feature type="transmembrane region" description="Helical" evidence="9">
    <location>
        <begin position="93"/>
        <end position="113"/>
    </location>
</feature>
<evidence type="ECO:0000313" key="11">
    <source>
        <dbReference type="EMBL" id="KAF0295391.1"/>
    </source>
</evidence>
<evidence type="ECO:0000256" key="8">
    <source>
        <dbReference type="SAM" id="MobiDB-lite"/>
    </source>
</evidence>
<dbReference type="EMBL" id="VIIS01001620">
    <property type="protein sequence ID" value="KAF0295391.1"/>
    <property type="molecule type" value="Genomic_DNA"/>
</dbReference>
<feature type="transmembrane region" description="Helical" evidence="9">
    <location>
        <begin position="188"/>
        <end position="215"/>
    </location>
</feature>
<feature type="transmembrane region" description="Helical" evidence="9">
    <location>
        <begin position="301"/>
        <end position="319"/>
    </location>
</feature>
<dbReference type="OrthoDB" id="6380573at2759"/>
<evidence type="ECO:0000256" key="7">
    <source>
        <dbReference type="ARBA" id="ARBA00023136"/>
    </source>
</evidence>
<dbReference type="PROSITE" id="PS50850">
    <property type="entry name" value="MFS"/>
    <property type="match status" value="1"/>
</dbReference>
<dbReference type="AlphaFoldDB" id="A0A6A4W0T0"/>
<feature type="transmembrane region" description="Helical" evidence="9">
    <location>
        <begin position="57"/>
        <end position="81"/>
    </location>
</feature>
<protein>
    <submittedName>
        <fullName evidence="11">MFS-type transporter SLC18B1</fullName>
    </submittedName>
</protein>
<evidence type="ECO:0000313" key="12">
    <source>
        <dbReference type="Proteomes" id="UP000440578"/>
    </source>
</evidence>
<dbReference type="InterPro" id="IPR020846">
    <property type="entry name" value="MFS_dom"/>
</dbReference>
<evidence type="ECO:0000256" key="4">
    <source>
        <dbReference type="ARBA" id="ARBA00022692"/>
    </source>
</evidence>
<dbReference type="PANTHER" id="PTHR23506">
    <property type="entry name" value="GH10249P"/>
    <property type="match status" value="1"/>
</dbReference>
<keyword evidence="12" id="KW-1185">Reference proteome</keyword>
<evidence type="ECO:0000256" key="1">
    <source>
        <dbReference type="ARBA" id="ARBA00004141"/>
    </source>
</evidence>
<dbReference type="InterPro" id="IPR050930">
    <property type="entry name" value="MFS_Vesicular_Transporter"/>
</dbReference>
<keyword evidence="7 9" id="KW-0472">Membrane</keyword>
<dbReference type="PRINTS" id="PR01035">
    <property type="entry name" value="TCRTETA"/>
</dbReference>
<feature type="compositionally biased region" description="Basic and acidic residues" evidence="8">
    <location>
        <begin position="19"/>
        <end position="35"/>
    </location>
</feature>
<dbReference type="Pfam" id="PF07690">
    <property type="entry name" value="MFS_1"/>
    <property type="match status" value="1"/>
</dbReference>
<keyword evidence="4 9" id="KW-0812">Transmembrane</keyword>
<feature type="transmembrane region" description="Helical" evidence="9">
    <location>
        <begin position="367"/>
        <end position="390"/>
    </location>
</feature>
<dbReference type="Gene3D" id="1.20.1250.20">
    <property type="entry name" value="MFS general substrate transporter like domains"/>
    <property type="match status" value="2"/>
</dbReference>
<dbReference type="InterPro" id="IPR011701">
    <property type="entry name" value="MFS"/>
</dbReference>
<name>A0A6A4W0T0_AMPAM</name>
<evidence type="ECO:0000256" key="6">
    <source>
        <dbReference type="ARBA" id="ARBA00022989"/>
    </source>
</evidence>
<dbReference type="InterPro" id="IPR036259">
    <property type="entry name" value="MFS_trans_sf"/>
</dbReference>
<dbReference type="Proteomes" id="UP000440578">
    <property type="component" value="Unassembled WGS sequence"/>
</dbReference>
<feature type="region of interest" description="Disordered" evidence="8">
    <location>
        <begin position="1"/>
        <end position="48"/>
    </location>
</feature>
<comment type="similarity">
    <text evidence="2">Belongs to the major facilitator superfamily. Vesicular transporter family.</text>
</comment>
<evidence type="ECO:0000259" key="10">
    <source>
        <dbReference type="PROSITE" id="PS50850"/>
    </source>
</evidence>
<gene>
    <name evidence="11" type="primary">Slc18b1_13</name>
    <name evidence="11" type="ORF">FJT64_000638</name>
</gene>
<evidence type="ECO:0000256" key="2">
    <source>
        <dbReference type="ARBA" id="ARBA00006829"/>
    </source>
</evidence>
<accession>A0A6A4W0T0</accession>
<sequence>MDGASDGPGSVETSGAARSDPRHGPDNSAPHRADSEPQPDVTQPAGRATSRLSWRDVIVIANVVTGNLLFSSVASMIVPFFPTEAERRDVPQTWVGAVFSAHAVTMLVTAPLAGRAVPALGVARVFQLGLALTGVATVGFGLVDRIDSQTGFIAASTAARVAEALGTAAAYTAGCTIIANQFPQRVHFLFGLGETMVGVGMAAGPALGGLLYAVGGYSTPFYALGGVTVAAAVLSWCSLPALSGAPQQPAGGAQLLRLLRCPEAALNVATVITVSAGYTALRPGLAPFAAARLGVSAEQLSLYFLLAGGMYTLTGPLVGKLCDRLGSTYPLMAVALALAAVGLALFCPPGLPPSRPLLVTGMTVRELFLGGALIPTFGNLLHAALAAGLADTVATQALVSAVWAASFSVGSVLGPLAGGLLTDAAGFSAAVDVFSALVLLMALPALAMACAQGRRAVSLKETPADTEGERSAVDESAELTDRTPLV</sequence>
<evidence type="ECO:0000256" key="5">
    <source>
        <dbReference type="ARBA" id="ARBA00022775"/>
    </source>
</evidence>
<dbReference type="InterPro" id="IPR001958">
    <property type="entry name" value="Tet-R_TetA/multi-R_MdtG-like"/>
</dbReference>
<feature type="transmembrane region" description="Helical" evidence="9">
    <location>
        <begin position="397"/>
        <end position="421"/>
    </location>
</feature>
<reference evidence="11 12" key="1">
    <citation type="submission" date="2019-07" db="EMBL/GenBank/DDBJ databases">
        <title>Draft genome assembly of a fouling barnacle, Amphibalanus amphitrite (Darwin, 1854): The first reference genome for Thecostraca.</title>
        <authorList>
            <person name="Kim W."/>
        </authorList>
    </citation>
    <scope>NUCLEOTIDE SEQUENCE [LARGE SCALE GENOMIC DNA]</scope>
    <source>
        <strain evidence="11">SNU_AA5</strain>
        <tissue evidence="11">Soma without cirri and trophi</tissue>
    </source>
</reference>
<keyword evidence="5" id="KW-0532">Neurotransmitter transport</keyword>
<dbReference type="GO" id="GO:0022857">
    <property type="term" value="F:transmembrane transporter activity"/>
    <property type="evidence" value="ECO:0007669"/>
    <property type="project" value="InterPro"/>
</dbReference>
<organism evidence="11 12">
    <name type="scientific">Amphibalanus amphitrite</name>
    <name type="common">Striped barnacle</name>
    <name type="synonym">Balanus amphitrite</name>
    <dbReference type="NCBI Taxonomy" id="1232801"/>
    <lineage>
        <taxon>Eukaryota</taxon>
        <taxon>Metazoa</taxon>
        <taxon>Ecdysozoa</taxon>
        <taxon>Arthropoda</taxon>
        <taxon>Crustacea</taxon>
        <taxon>Multicrustacea</taxon>
        <taxon>Cirripedia</taxon>
        <taxon>Thoracica</taxon>
        <taxon>Thoracicalcarea</taxon>
        <taxon>Balanomorpha</taxon>
        <taxon>Balanoidea</taxon>
        <taxon>Balanidae</taxon>
        <taxon>Amphibalaninae</taxon>
        <taxon>Amphibalanus</taxon>
    </lineage>
</organism>
<proteinExistence type="inferred from homology"/>
<comment type="caution">
    <text evidence="11">The sequence shown here is derived from an EMBL/GenBank/DDBJ whole genome shotgun (WGS) entry which is preliminary data.</text>
</comment>
<keyword evidence="6 9" id="KW-1133">Transmembrane helix</keyword>
<feature type="transmembrane region" description="Helical" evidence="9">
    <location>
        <begin position="331"/>
        <end position="351"/>
    </location>
</feature>
<evidence type="ECO:0000256" key="9">
    <source>
        <dbReference type="SAM" id="Phobius"/>
    </source>
</evidence>
<comment type="subcellular location">
    <subcellularLocation>
        <location evidence="1">Membrane</location>
        <topology evidence="1">Multi-pass membrane protein</topology>
    </subcellularLocation>
</comment>
<dbReference type="SUPFAM" id="SSF103473">
    <property type="entry name" value="MFS general substrate transporter"/>
    <property type="match status" value="1"/>
</dbReference>
<feature type="transmembrane region" description="Helical" evidence="9">
    <location>
        <begin position="125"/>
        <end position="143"/>
    </location>
</feature>
<keyword evidence="3" id="KW-0813">Transport</keyword>
<feature type="domain" description="Major facilitator superfamily (MFS) profile" evidence="10">
    <location>
        <begin position="59"/>
        <end position="453"/>
    </location>
</feature>
<feature type="transmembrane region" description="Helical" evidence="9">
    <location>
        <begin position="433"/>
        <end position="451"/>
    </location>
</feature>
<feature type="transmembrane region" description="Helical" evidence="9">
    <location>
        <begin position="221"/>
        <end position="243"/>
    </location>
</feature>